<organism evidence="8 9">
    <name type="scientific">Stephania yunnanensis</name>
    <dbReference type="NCBI Taxonomy" id="152371"/>
    <lineage>
        <taxon>Eukaryota</taxon>
        <taxon>Viridiplantae</taxon>
        <taxon>Streptophyta</taxon>
        <taxon>Embryophyta</taxon>
        <taxon>Tracheophyta</taxon>
        <taxon>Spermatophyta</taxon>
        <taxon>Magnoliopsida</taxon>
        <taxon>Ranunculales</taxon>
        <taxon>Menispermaceae</taxon>
        <taxon>Menispermoideae</taxon>
        <taxon>Cissampelideae</taxon>
        <taxon>Stephania</taxon>
    </lineage>
</organism>
<accession>A0AAP0K0T4</accession>
<proteinExistence type="inferred from homology"/>
<dbReference type="Pfam" id="PF03171">
    <property type="entry name" value="2OG-FeII_Oxy"/>
    <property type="match status" value="1"/>
</dbReference>
<dbReference type="GO" id="GO:0097295">
    <property type="term" value="P:morphine biosynthetic process"/>
    <property type="evidence" value="ECO:0007669"/>
    <property type="project" value="UniProtKB-ARBA"/>
</dbReference>
<dbReference type="SUPFAM" id="SSF51197">
    <property type="entry name" value="Clavaminate synthase-like"/>
    <property type="match status" value="1"/>
</dbReference>
<feature type="domain" description="Fe2OG dioxygenase" evidence="7">
    <location>
        <begin position="202"/>
        <end position="302"/>
    </location>
</feature>
<evidence type="ECO:0000256" key="2">
    <source>
        <dbReference type="ARBA" id="ARBA00008056"/>
    </source>
</evidence>
<dbReference type="InterPro" id="IPR050295">
    <property type="entry name" value="Plant_2OG-oxidoreductases"/>
</dbReference>
<sequence length="353" mass="40102">MICNTMETKFITPTTTLPVANVQALASNNLKTVPSRYIRQALDLEIFADNEIPVINLGKLTDDDHEELAKFHLACQDWGFFQVVNHGVGEDVIEKMIEDVGEFFELPLEEKKSRSVKSEGYGRTFVFSEEQKLDWGDMYYLHTQPVESRNYAAWPTHRPLTFRETVSTYSLEMDRIKTILVGGMAKNLGINEGKFTNMFNNGTQSMRMNYYPPCPEASKVLGISPHSDATGLTVLLQFNQVHGLQINHNGTWVPVKMLPNALLVNIGDIIEILTNGKYKSIEHRVVVSKEKARMSVATFHETHESVVIGPLPELIINGETEQYKHVSFVEFFTMFLSRKLDGKSFLDDLKLKH</sequence>
<dbReference type="GO" id="GO:0016706">
    <property type="term" value="F:2-oxoglutarate-dependent dioxygenase activity"/>
    <property type="evidence" value="ECO:0007669"/>
    <property type="project" value="UniProtKB-ARBA"/>
</dbReference>
<dbReference type="InterPro" id="IPR005123">
    <property type="entry name" value="Oxoglu/Fe-dep_dioxygenase_dom"/>
</dbReference>
<name>A0AAP0K0T4_9MAGN</name>
<dbReference type="InterPro" id="IPR026992">
    <property type="entry name" value="DIOX_N"/>
</dbReference>
<keyword evidence="5 6" id="KW-0408">Iron</keyword>
<keyword evidence="3 6" id="KW-0479">Metal-binding</keyword>
<dbReference type="GO" id="GO:0046872">
    <property type="term" value="F:metal ion binding"/>
    <property type="evidence" value="ECO:0007669"/>
    <property type="project" value="UniProtKB-KW"/>
</dbReference>
<dbReference type="AlphaFoldDB" id="A0AAP0K0T4"/>
<protein>
    <recommendedName>
        <fullName evidence="7">Fe2OG dioxygenase domain-containing protein</fullName>
    </recommendedName>
</protein>
<reference evidence="8 9" key="1">
    <citation type="submission" date="2024-01" db="EMBL/GenBank/DDBJ databases">
        <title>Genome assemblies of Stephania.</title>
        <authorList>
            <person name="Yang L."/>
        </authorList>
    </citation>
    <scope>NUCLEOTIDE SEQUENCE [LARGE SCALE GENOMIC DNA]</scope>
    <source>
        <strain evidence="8">YNDBR</strain>
        <tissue evidence="8">Leaf</tissue>
    </source>
</reference>
<evidence type="ECO:0000256" key="4">
    <source>
        <dbReference type="ARBA" id="ARBA00023002"/>
    </source>
</evidence>
<comment type="cofactor">
    <cofactor evidence="1">
        <name>Fe cation</name>
        <dbReference type="ChEBI" id="CHEBI:24875"/>
    </cofactor>
</comment>
<dbReference type="FunFam" id="2.60.120.330:FF:000001">
    <property type="entry name" value="Protein SRG1"/>
    <property type="match status" value="1"/>
</dbReference>
<evidence type="ECO:0000256" key="5">
    <source>
        <dbReference type="ARBA" id="ARBA00023004"/>
    </source>
</evidence>
<evidence type="ECO:0000256" key="3">
    <source>
        <dbReference type="ARBA" id="ARBA00022723"/>
    </source>
</evidence>
<dbReference type="Gene3D" id="2.60.120.330">
    <property type="entry name" value="B-lactam Antibiotic, Isopenicillin N Synthase, Chain"/>
    <property type="match status" value="1"/>
</dbReference>
<evidence type="ECO:0000259" key="7">
    <source>
        <dbReference type="PROSITE" id="PS51471"/>
    </source>
</evidence>
<dbReference type="Pfam" id="PF14226">
    <property type="entry name" value="DIOX_N"/>
    <property type="match status" value="1"/>
</dbReference>
<dbReference type="Proteomes" id="UP001420932">
    <property type="component" value="Unassembled WGS sequence"/>
</dbReference>
<evidence type="ECO:0000313" key="8">
    <source>
        <dbReference type="EMBL" id="KAK9143758.1"/>
    </source>
</evidence>
<keyword evidence="4 6" id="KW-0560">Oxidoreductase</keyword>
<dbReference type="PANTHER" id="PTHR47991">
    <property type="entry name" value="OXOGLUTARATE/IRON-DEPENDENT DIOXYGENASE"/>
    <property type="match status" value="1"/>
</dbReference>
<dbReference type="PROSITE" id="PS51471">
    <property type="entry name" value="FE2OG_OXY"/>
    <property type="match status" value="1"/>
</dbReference>
<keyword evidence="9" id="KW-1185">Reference proteome</keyword>
<dbReference type="EMBL" id="JBBNAF010000005">
    <property type="protein sequence ID" value="KAK9143758.1"/>
    <property type="molecule type" value="Genomic_DNA"/>
</dbReference>
<gene>
    <name evidence="8" type="ORF">Syun_013158</name>
</gene>
<comment type="similarity">
    <text evidence="2 6">Belongs to the iron/ascorbate-dependent oxidoreductase family.</text>
</comment>
<dbReference type="InterPro" id="IPR027443">
    <property type="entry name" value="IPNS-like_sf"/>
</dbReference>
<dbReference type="InterPro" id="IPR044861">
    <property type="entry name" value="IPNS-like_FE2OG_OXY"/>
</dbReference>
<evidence type="ECO:0000256" key="1">
    <source>
        <dbReference type="ARBA" id="ARBA00001962"/>
    </source>
</evidence>
<comment type="caution">
    <text evidence="8">The sequence shown here is derived from an EMBL/GenBank/DDBJ whole genome shotgun (WGS) entry which is preliminary data.</text>
</comment>
<evidence type="ECO:0000256" key="6">
    <source>
        <dbReference type="RuleBase" id="RU003682"/>
    </source>
</evidence>
<evidence type="ECO:0000313" key="9">
    <source>
        <dbReference type="Proteomes" id="UP001420932"/>
    </source>
</evidence>